<dbReference type="InterPro" id="IPR014777">
    <property type="entry name" value="4pyrrole_Mease_sub1"/>
</dbReference>
<evidence type="ECO:0000313" key="7">
    <source>
        <dbReference type="EMBL" id="PCI94172.1"/>
    </source>
</evidence>
<dbReference type="GO" id="GO:0008168">
    <property type="term" value="F:methyltransferase activity"/>
    <property type="evidence" value="ECO:0007669"/>
    <property type="project" value="UniProtKB-KW"/>
</dbReference>
<dbReference type="InterPro" id="IPR008189">
    <property type="entry name" value="rRNA_ssu_MeTfrase_I"/>
</dbReference>
<dbReference type="Gene3D" id="3.40.1010.10">
    <property type="entry name" value="Cobalt-precorrin-4 Transmethylase, Domain 1"/>
    <property type="match status" value="1"/>
</dbReference>
<feature type="domain" description="Tetrapyrrole methylase" evidence="6">
    <location>
        <begin position="39"/>
        <end position="214"/>
    </location>
</feature>
<keyword evidence="1" id="KW-0963">Cytoplasm</keyword>
<dbReference type="EMBL" id="NVUU01000044">
    <property type="protein sequence ID" value="PCI94172.1"/>
    <property type="molecule type" value="Genomic_DNA"/>
</dbReference>
<dbReference type="SUPFAM" id="SSF53790">
    <property type="entry name" value="Tetrapyrrole methylase"/>
    <property type="match status" value="1"/>
</dbReference>
<sequence>MLYIFPNLLDKEQESDEFFPMNLETYVSKIDTLVAESEKNARSFLKRFSFSEERSFRDIPIKLLNEHTNDEDFKELSDLLHKDKKIGLISDAGLACMADPGAKLVAAARDQNISVKTFSGPSSIVFALIYSGLNTQEFTFNGYLPRKDPELYQKLKTIDKHLQSSKHTHIFIEAPYRNEKLIESLVKNISKSVMLSVSCDLTLESESVITKPLSSWKQDKNLKRYHKRPCVFVLGKEPK</sequence>
<keyword evidence="3" id="KW-0489">Methyltransferase</keyword>
<proteinExistence type="predicted"/>
<evidence type="ECO:0000259" key="6">
    <source>
        <dbReference type="Pfam" id="PF00590"/>
    </source>
</evidence>
<dbReference type="PANTHER" id="PTHR46111:SF2">
    <property type="entry name" value="SAM-DEPENDENT METHYLTRANSFERASE"/>
    <property type="match status" value="1"/>
</dbReference>
<protein>
    <recommendedName>
        <fullName evidence="6">Tetrapyrrole methylase domain-containing protein</fullName>
    </recommendedName>
</protein>
<reference evidence="8" key="1">
    <citation type="submission" date="2017-08" db="EMBL/GenBank/DDBJ databases">
        <title>A dynamic microbial community with high functional redundancy inhabits the cold, oxic subseafloor aquifer.</title>
        <authorList>
            <person name="Tully B.J."/>
            <person name="Wheat C.G."/>
            <person name="Glazer B.T."/>
            <person name="Huber J.A."/>
        </authorList>
    </citation>
    <scope>NUCLEOTIDE SEQUENCE [LARGE SCALE GENOMIC DNA]</scope>
</reference>
<evidence type="ECO:0000313" key="8">
    <source>
        <dbReference type="Proteomes" id="UP000217838"/>
    </source>
</evidence>
<dbReference type="Proteomes" id="UP000217838">
    <property type="component" value="Unassembled WGS sequence"/>
</dbReference>
<evidence type="ECO:0000256" key="2">
    <source>
        <dbReference type="ARBA" id="ARBA00022552"/>
    </source>
</evidence>
<comment type="caution">
    <text evidence="7">The sequence shown here is derived from an EMBL/GenBank/DDBJ whole genome shotgun (WGS) entry which is preliminary data.</text>
</comment>
<dbReference type="Pfam" id="PF00590">
    <property type="entry name" value="TP_methylase"/>
    <property type="match status" value="1"/>
</dbReference>
<gene>
    <name evidence="7" type="ORF">COB11_04235</name>
</gene>
<dbReference type="GO" id="GO:0032259">
    <property type="term" value="P:methylation"/>
    <property type="evidence" value="ECO:0007669"/>
    <property type="project" value="UniProtKB-KW"/>
</dbReference>
<dbReference type="PIRSF" id="PIRSF005917">
    <property type="entry name" value="MTase_YraL"/>
    <property type="match status" value="1"/>
</dbReference>
<dbReference type="GO" id="GO:0006364">
    <property type="term" value="P:rRNA processing"/>
    <property type="evidence" value="ECO:0007669"/>
    <property type="project" value="UniProtKB-KW"/>
</dbReference>
<name>A0A2A4YH20_UNCAE</name>
<dbReference type="PANTHER" id="PTHR46111">
    <property type="entry name" value="RIBOSOMAL RNA SMALL SUBUNIT METHYLTRANSFERASE I"/>
    <property type="match status" value="1"/>
</dbReference>
<dbReference type="InterPro" id="IPR035996">
    <property type="entry name" value="4pyrrol_Methylase_sf"/>
</dbReference>
<dbReference type="CDD" id="cd11649">
    <property type="entry name" value="RsmI_like"/>
    <property type="match status" value="1"/>
</dbReference>
<keyword evidence="2" id="KW-0698">rRNA processing</keyword>
<evidence type="ECO:0000256" key="1">
    <source>
        <dbReference type="ARBA" id="ARBA00022490"/>
    </source>
</evidence>
<organism evidence="7 8">
    <name type="scientific">Aerophobetes bacterium</name>
    <dbReference type="NCBI Taxonomy" id="2030807"/>
    <lineage>
        <taxon>Bacteria</taxon>
        <taxon>Candidatus Aerophobota</taxon>
    </lineage>
</organism>
<keyword evidence="4" id="KW-0808">Transferase</keyword>
<accession>A0A2A4YH20</accession>
<dbReference type="Gene3D" id="3.30.950.10">
    <property type="entry name" value="Methyltransferase, Cobalt-precorrin-4 Transmethylase, Domain 2"/>
    <property type="match status" value="1"/>
</dbReference>
<dbReference type="InterPro" id="IPR014776">
    <property type="entry name" value="4pyrrole_Mease_sub2"/>
</dbReference>
<evidence type="ECO:0000256" key="5">
    <source>
        <dbReference type="ARBA" id="ARBA00022691"/>
    </source>
</evidence>
<evidence type="ECO:0000256" key="4">
    <source>
        <dbReference type="ARBA" id="ARBA00022679"/>
    </source>
</evidence>
<evidence type="ECO:0000256" key="3">
    <source>
        <dbReference type="ARBA" id="ARBA00022603"/>
    </source>
</evidence>
<keyword evidence="5" id="KW-0949">S-adenosyl-L-methionine</keyword>
<dbReference type="InterPro" id="IPR000878">
    <property type="entry name" value="4pyrrol_Mease"/>
</dbReference>
<dbReference type="AlphaFoldDB" id="A0A2A4YH20"/>